<protein>
    <submittedName>
        <fullName evidence="1">RNI-like protein</fullName>
    </submittedName>
</protein>
<gene>
    <name evidence="1" type="ORF">OH76DRAFT_1342693</name>
</gene>
<keyword evidence="2" id="KW-1185">Reference proteome</keyword>
<dbReference type="OrthoDB" id="10257471at2759"/>
<dbReference type="Gene3D" id="3.80.10.10">
    <property type="entry name" value="Ribonuclease Inhibitor"/>
    <property type="match status" value="2"/>
</dbReference>
<dbReference type="Pfam" id="PF13516">
    <property type="entry name" value="LRR_6"/>
    <property type="match status" value="1"/>
</dbReference>
<dbReference type="GO" id="GO:0031146">
    <property type="term" value="P:SCF-dependent proteasomal ubiquitin-dependent protein catabolic process"/>
    <property type="evidence" value="ECO:0007669"/>
    <property type="project" value="TreeGrafter"/>
</dbReference>
<dbReference type="InterPro" id="IPR006553">
    <property type="entry name" value="Leu-rich_rpt_Cys-con_subtyp"/>
</dbReference>
<dbReference type="PANTHER" id="PTHR13318">
    <property type="entry name" value="PARTNER OF PAIRED, ISOFORM B-RELATED"/>
    <property type="match status" value="1"/>
</dbReference>
<dbReference type="EMBL" id="KZ857386">
    <property type="protein sequence ID" value="RDX53777.1"/>
    <property type="molecule type" value="Genomic_DNA"/>
</dbReference>
<dbReference type="InterPro" id="IPR032675">
    <property type="entry name" value="LRR_dom_sf"/>
</dbReference>
<sequence length="440" mass="48405">MEHAYVDELPSDEESCYHAEHLVFHPDPDPTVPPAYTDDELAGVLPYCPNITAAYLSGIPDLSSRTLILLAENASGLTYLDVSGCTQVTDLGLQAVAAHSTSITSLFVSRIPSITDHGLAALVRGLPHLEELEMDGLPLVTAVSMRDIWTFARGLKHWTLSGCMHITDAGFPWVPERAALEDADRRRTYMEGLPPLILPGTHKLNNLRVLDLSHCLRLTDAAILGVVAHAPRLNRLNLAGCIELTDRAMHAISSLGRHLRIFDVGGLERVTDEGVFAVASACGSLQSVDISFIPGLTDLAILEFASKPRMERLAAAGLPGLTEQAAFFLAEHAFGLGQLHLSYCPRLTLDGVRTMLRRLTKLEIVGLSGVPAMRRMGVRRFSEKPPEGHDEGEQGVYRVFHGGNIRKLSGFLEKEEWRKREAERLNILFKPRGDDSRELY</sequence>
<evidence type="ECO:0000313" key="2">
    <source>
        <dbReference type="Proteomes" id="UP000256964"/>
    </source>
</evidence>
<dbReference type="SMART" id="SM00367">
    <property type="entry name" value="LRR_CC"/>
    <property type="match status" value="9"/>
</dbReference>
<dbReference type="STRING" id="139420.A0A371DML5"/>
<accession>A0A371DML5</accession>
<proteinExistence type="predicted"/>
<name>A0A371DML5_9APHY</name>
<evidence type="ECO:0000313" key="1">
    <source>
        <dbReference type="EMBL" id="RDX53777.1"/>
    </source>
</evidence>
<dbReference type="Proteomes" id="UP000256964">
    <property type="component" value="Unassembled WGS sequence"/>
</dbReference>
<dbReference type="SUPFAM" id="SSF52047">
    <property type="entry name" value="RNI-like"/>
    <property type="match status" value="1"/>
</dbReference>
<dbReference type="AlphaFoldDB" id="A0A371DML5"/>
<dbReference type="PANTHER" id="PTHR13318:SF95">
    <property type="entry name" value="F-BOX PROTEIN YLR352W"/>
    <property type="match status" value="1"/>
</dbReference>
<dbReference type="GO" id="GO:0019005">
    <property type="term" value="C:SCF ubiquitin ligase complex"/>
    <property type="evidence" value="ECO:0007669"/>
    <property type="project" value="TreeGrafter"/>
</dbReference>
<dbReference type="InterPro" id="IPR001611">
    <property type="entry name" value="Leu-rich_rpt"/>
</dbReference>
<reference evidence="1 2" key="1">
    <citation type="journal article" date="2018" name="Biotechnol. Biofuels">
        <title>Integrative visual omics of the white-rot fungus Polyporus brumalis exposes the biotechnological potential of its oxidative enzymes for delignifying raw plant biomass.</title>
        <authorList>
            <person name="Miyauchi S."/>
            <person name="Rancon A."/>
            <person name="Drula E."/>
            <person name="Hage H."/>
            <person name="Chaduli D."/>
            <person name="Favel A."/>
            <person name="Grisel S."/>
            <person name="Henrissat B."/>
            <person name="Herpoel-Gimbert I."/>
            <person name="Ruiz-Duenas F.J."/>
            <person name="Chevret D."/>
            <person name="Hainaut M."/>
            <person name="Lin J."/>
            <person name="Wang M."/>
            <person name="Pangilinan J."/>
            <person name="Lipzen A."/>
            <person name="Lesage-Meessen L."/>
            <person name="Navarro D."/>
            <person name="Riley R."/>
            <person name="Grigoriev I.V."/>
            <person name="Zhou S."/>
            <person name="Raouche S."/>
            <person name="Rosso M.N."/>
        </authorList>
    </citation>
    <scope>NUCLEOTIDE SEQUENCE [LARGE SCALE GENOMIC DNA]</scope>
    <source>
        <strain evidence="1 2">BRFM 1820</strain>
    </source>
</reference>
<organism evidence="1 2">
    <name type="scientific">Lentinus brumalis</name>
    <dbReference type="NCBI Taxonomy" id="2498619"/>
    <lineage>
        <taxon>Eukaryota</taxon>
        <taxon>Fungi</taxon>
        <taxon>Dikarya</taxon>
        <taxon>Basidiomycota</taxon>
        <taxon>Agaricomycotina</taxon>
        <taxon>Agaricomycetes</taxon>
        <taxon>Polyporales</taxon>
        <taxon>Polyporaceae</taxon>
        <taxon>Lentinus</taxon>
    </lineage>
</organism>